<evidence type="ECO:0000256" key="7">
    <source>
        <dbReference type="ARBA" id="ARBA00033210"/>
    </source>
</evidence>
<dbReference type="Gene3D" id="3.60.21.10">
    <property type="match status" value="1"/>
</dbReference>
<dbReference type="OrthoDB" id="9807890at2"/>
<comment type="catalytic activity">
    <reaction evidence="8">
        <text>P(1),P(4)-bis(5'-adenosyl) tetraphosphate + H2O = 2 ADP + 2 H(+)</text>
        <dbReference type="Rhea" id="RHEA:24252"/>
        <dbReference type="ChEBI" id="CHEBI:15377"/>
        <dbReference type="ChEBI" id="CHEBI:15378"/>
        <dbReference type="ChEBI" id="CHEBI:58141"/>
        <dbReference type="ChEBI" id="CHEBI:456216"/>
        <dbReference type="EC" id="3.6.1.41"/>
    </reaction>
</comment>
<dbReference type="GO" id="GO:0008803">
    <property type="term" value="F:bis(5'-nucleosyl)-tetraphosphatase (symmetrical) activity"/>
    <property type="evidence" value="ECO:0007669"/>
    <property type="project" value="UniProtKB-EC"/>
</dbReference>
<dbReference type="GO" id="GO:0016791">
    <property type="term" value="F:phosphatase activity"/>
    <property type="evidence" value="ECO:0007669"/>
    <property type="project" value="TreeGrafter"/>
</dbReference>
<evidence type="ECO:0000256" key="8">
    <source>
        <dbReference type="ARBA" id="ARBA00049417"/>
    </source>
</evidence>
<dbReference type="NCBIfam" id="TIGR00668">
    <property type="entry name" value="apaH"/>
    <property type="match status" value="1"/>
</dbReference>
<sequence length="272" mass="30835">MALYLVGDIHGCAREFEMLLSQVSFNPAHDQLWSVGDLIGRGPQPLEVLQLVDSLGSAFQCVSGNHDLNLLSVLCGVKPANPKDNTETILNSSQRHYWIDWLRQQPLMLQHPSAPLAMAHAGIYPGWSLHQAQQLADEASLVLQSEQFVPFLRDMYSNQPDTWDDGLQGSERFRFIVNAFTRMRFCRQQQQKVILDLDCKAPPAEAPETIKPWFKIWPESATTIAFGHWAALNGDSQRKDIVALDTGCVWGNKLTLWDYENNYYYQQDALAD</sequence>
<protein>
    <recommendedName>
        <fullName evidence="3">bis(5'-nucleosyl)-tetraphosphatase (symmetrical)</fullName>
        <ecNumber evidence="3">3.6.1.41</ecNumber>
    </recommendedName>
    <alternativeName>
        <fullName evidence="6">Ap4A hydrolase</fullName>
    </alternativeName>
    <alternativeName>
        <fullName evidence="5">Diadenosine 5',5'''-P1,P4-tetraphosphate pyrophosphohydrolase</fullName>
    </alternativeName>
    <alternativeName>
        <fullName evidence="7">Diadenosine tetraphosphatase</fullName>
    </alternativeName>
</protein>
<name>A0A432W4A6_9GAMM</name>
<dbReference type="EC" id="3.6.1.41" evidence="3"/>
<dbReference type="PANTHER" id="PTHR42850">
    <property type="entry name" value="METALLOPHOSPHOESTERASE"/>
    <property type="match status" value="1"/>
</dbReference>
<organism evidence="10 11">
    <name type="scientific">Aliidiomarina minuta</name>
    <dbReference type="NCBI Taxonomy" id="880057"/>
    <lineage>
        <taxon>Bacteria</taxon>
        <taxon>Pseudomonadati</taxon>
        <taxon>Pseudomonadota</taxon>
        <taxon>Gammaproteobacteria</taxon>
        <taxon>Alteromonadales</taxon>
        <taxon>Idiomarinaceae</taxon>
        <taxon>Aliidiomarina</taxon>
    </lineage>
</organism>
<proteinExistence type="inferred from homology"/>
<evidence type="ECO:0000313" key="11">
    <source>
        <dbReference type="Proteomes" id="UP000288293"/>
    </source>
</evidence>
<comment type="function">
    <text evidence="1">Hydrolyzes diadenosine 5',5'''-P1,P4-tetraphosphate to yield ADP.</text>
</comment>
<evidence type="ECO:0000256" key="5">
    <source>
        <dbReference type="ARBA" id="ARBA00031248"/>
    </source>
</evidence>
<reference evidence="10 11" key="1">
    <citation type="journal article" date="2011" name="Front. Microbiol.">
        <title>Genomic signatures of strain selection and enhancement in Bacillus atrophaeus var. globigii, a historical biowarfare simulant.</title>
        <authorList>
            <person name="Gibbons H.S."/>
            <person name="Broomall S.M."/>
            <person name="McNew L.A."/>
            <person name="Daligault H."/>
            <person name="Chapman C."/>
            <person name="Bruce D."/>
            <person name="Karavis M."/>
            <person name="Krepps M."/>
            <person name="McGregor P.A."/>
            <person name="Hong C."/>
            <person name="Park K.H."/>
            <person name="Akmal A."/>
            <person name="Feldman A."/>
            <person name="Lin J.S."/>
            <person name="Chang W.E."/>
            <person name="Higgs B.W."/>
            <person name="Demirev P."/>
            <person name="Lindquist J."/>
            <person name="Liem A."/>
            <person name="Fochler E."/>
            <person name="Read T.D."/>
            <person name="Tapia R."/>
            <person name="Johnson S."/>
            <person name="Bishop-Lilly K.A."/>
            <person name="Detter C."/>
            <person name="Han C."/>
            <person name="Sozhamannan S."/>
            <person name="Rosenzweig C.N."/>
            <person name="Skowronski E.W."/>
        </authorList>
    </citation>
    <scope>NUCLEOTIDE SEQUENCE [LARGE SCALE GENOMIC DNA]</scope>
    <source>
        <strain evidence="10 11">MLST1</strain>
    </source>
</reference>
<dbReference type="AlphaFoldDB" id="A0A432W4A6"/>
<dbReference type="RefSeq" id="WP_126804001.1">
    <property type="nucleotide sequence ID" value="NZ_PIPL01000002.1"/>
</dbReference>
<evidence type="ECO:0000256" key="4">
    <source>
        <dbReference type="ARBA" id="ARBA00022801"/>
    </source>
</evidence>
<dbReference type="EMBL" id="PIPL01000002">
    <property type="protein sequence ID" value="RUO24299.1"/>
    <property type="molecule type" value="Genomic_DNA"/>
</dbReference>
<comment type="caution">
    <text evidence="10">The sequence shown here is derived from an EMBL/GenBank/DDBJ whole genome shotgun (WGS) entry which is preliminary data.</text>
</comment>
<dbReference type="InterPro" id="IPR050126">
    <property type="entry name" value="Ap4A_hydrolase"/>
</dbReference>
<dbReference type="PANTHER" id="PTHR42850:SF11">
    <property type="entry name" value="BIS(5'-NUCLEOSYL)-TETRAPHOSPHATASE [SYMMETRICAL]"/>
    <property type="match status" value="1"/>
</dbReference>
<evidence type="ECO:0000256" key="2">
    <source>
        <dbReference type="ARBA" id="ARBA00005419"/>
    </source>
</evidence>
<evidence type="ECO:0000256" key="1">
    <source>
        <dbReference type="ARBA" id="ARBA00003413"/>
    </source>
</evidence>
<keyword evidence="4" id="KW-0378">Hydrolase</keyword>
<dbReference type="Pfam" id="PF00149">
    <property type="entry name" value="Metallophos"/>
    <property type="match status" value="1"/>
</dbReference>
<accession>A0A432W4A6</accession>
<dbReference type="InterPro" id="IPR004843">
    <property type="entry name" value="Calcineurin-like_PHP"/>
</dbReference>
<dbReference type="GO" id="GO:0005737">
    <property type="term" value="C:cytoplasm"/>
    <property type="evidence" value="ECO:0007669"/>
    <property type="project" value="TreeGrafter"/>
</dbReference>
<evidence type="ECO:0000313" key="10">
    <source>
        <dbReference type="EMBL" id="RUO24299.1"/>
    </source>
</evidence>
<comment type="similarity">
    <text evidence="2">Belongs to the Ap4A hydrolase family.</text>
</comment>
<dbReference type="InterPro" id="IPR029052">
    <property type="entry name" value="Metallo-depent_PP-like"/>
</dbReference>
<keyword evidence="11" id="KW-1185">Reference proteome</keyword>
<dbReference type="SUPFAM" id="SSF56300">
    <property type="entry name" value="Metallo-dependent phosphatases"/>
    <property type="match status" value="1"/>
</dbReference>
<dbReference type="NCBIfam" id="NF001204">
    <property type="entry name" value="PRK00166.1"/>
    <property type="match status" value="1"/>
</dbReference>
<feature type="domain" description="Calcineurin-like phosphoesterase" evidence="9">
    <location>
        <begin position="3"/>
        <end position="82"/>
    </location>
</feature>
<dbReference type="GO" id="GO:0110154">
    <property type="term" value="P:RNA decapping"/>
    <property type="evidence" value="ECO:0007669"/>
    <property type="project" value="TreeGrafter"/>
</dbReference>
<dbReference type="InterPro" id="IPR004617">
    <property type="entry name" value="ApaH"/>
</dbReference>
<evidence type="ECO:0000256" key="6">
    <source>
        <dbReference type="ARBA" id="ARBA00032248"/>
    </source>
</evidence>
<dbReference type="Proteomes" id="UP000288293">
    <property type="component" value="Unassembled WGS sequence"/>
</dbReference>
<evidence type="ECO:0000256" key="3">
    <source>
        <dbReference type="ARBA" id="ARBA00012506"/>
    </source>
</evidence>
<dbReference type="PIRSF" id="PIRSF000903">
    <property type="entry name" value="B5n-ttraPtase_sm"/>
    <property type="match status" value="1"/>
</dbReference>
<gene>
    <name evidence="10" type="ORF">CWE09_10505</name>
</gene>
<evidence type="ECO:0000259" key="9">
    <source>
        <dbReference type="Pfam" id="PF00149"/>
    </source>
</evidence>